<feature type="transmembrane region" description="Helical" evidence="1">
    <location>
        <begin position="21"/>
        <end position="44"/>
    </location>
</feature>
<dbReference type="KEGG" id="tpla:ElP_30340"/>
<evidence type="ECO:0000313" key="2">
    <source>
        <dbReference type="EMBL" id="QDV35132.1"/>
    </source>
</evidence>
<dbReference type="EMBL" id="CP036426">
    <property type="protein sequence ID" value="QDV35132.1"/>
    <property type="molecule type" value="Genomic_DNA"/>
</dbReference>
<keyword evidence="3" id="KW-1185">Reference proteome</keyword>
<gene>
    <name evidence="2" type="ORF">ElP_30340</name>
</gene>
<keyword evidence="1" id="KW-0812">Transmembrane</keyword>
<feature type="transmembrane region" description="Helical" evidence="1">
    <location>
        <begin position="56"/>
        <end position="79"/>
    </location>
</feature>
<dbReference type="Proteomes" id="UP000317835">
    <property type="component" value="Chromosome"/>
</dbReference>
<keyword evidence="1" id="KW-1133">Transmembrane helix</keyword>
<keyword evidence="1" id="KW-0472">Membrane</keyword>
<name>A0A518H2Q6_9BACT</name>
<organism evidence="2 3">
    <name type="scientific">Tautonia plasticadhaerens</name>
    <dbReference type="NCBI Taxonomy" id="2527974"/>
    <lineage>
        <taxon>Bacteria</taxon>
        <taxon>Pseudomonadati</taxon>
        <taxon>Planctomycetota</taxon>
        <taxon>Planctomycetia</taxon>
        <taxon>Isosphaerales</taxon>
        <taxon>Isosphaeraceae</taxon>
        <taxon>Tautonia</taxon>
    </lineage>
</organism>
<dbReference type="RefSeq" id="WP_145270520.1">
    <property type="nucleotide sequence ID" value="NZ_CP036426.1"/>
</dbReference>
<dbReference type="AlphaFoldDB" id="A0A518H2Q6"/>
<evidence type="ECO:0000256" key="1">
    <source>
        <dbReference type="SAM" id="Phobius"/>
    </source>
</evidence>
<proteinExistence type="predicted"/>
<reference evidence="2 3" key="1">
    <citation type="submission" date="2019-02" db="EMBL/GenBank/DDBJ databases">
        <title>Deep-cultivation of Planctomycetes and their phenomic and genomic characterization uncovers novel biology.</title>
        <authorList>
            <person name="Wiegand S."/>
            <person name="Jogler M."/>
            <person name="Boedeker C."/>
            <person name="Pinto D."/>
            <person name="Vollmers J."/>
            <person name="Rivas-Marin E."/>
            <person name="Kohn T."/>
            <person name="Peeters S.H."/>
            <person name="Heuer A."/>
            <person name="Rast P."/>
            <person name="Oberbeckmann S."/>
            <person name="Bunk B."/>
            <person name="Jeske O."/>
            <person name="Meyerdierks A."/>
            <person name="Storesund J.E."/>
            <person name="Kallscheuer N."/>
            <person name="Luecker S."/>
            <person name="Lage O.M."/>
            <person name="Pohl T."/>
            <person name="Merkel B.J."/>
            <person name="Hornburger P."/>
            <person name="Mueller R.-W."/>
            <person name="Bruemmer F."/>
            <person name="Labrenz M."/>
            <person name="Spormann A.M."/>
            <person name="Op den Camp H."/>
            <person name="Overmann J."/>
            <person name="Amann R."/>
            <person name="Jetten M.S.M."/>
            <person name="Mascher T."/>
            <person name="Medema M.H."/>
            <person name="Devos D.P."/>
            <person name="Kaster A.-K."/>
            <person name="Ovreas L."/>
            <person name="Rohde M."/>
            <person name="Galperin M.Y."/>
            <person name="Jogler C."/>
        </authorList>
    </citation>
    <scope>NUCLEOTIDE SEQUENCE [LARGE SCALE GENOMIC DNA]</scope>
    <source>
        <strain evidence="2 3">ElP</strain>
    </source>
</reference>
<sequence>MKEVDPRTRAEAARRYASLRRWWWQSFLAMPVIWVVLAVSLVALGSWPSPVVRAALTGAGTAGFFGCWVIALVSWLRLLRFRCPRCGGRFLLSWWSSWSTSTCKHCGLDLGSSRGPDAKGPPWDPDL</sequence>
<protein>
    <submittedName>
        <fullName evidence="2">Uncharacterized protein</fullName>
    </submittedName>
</protein>
<accession>A0A518H2Q6</accession>
<evidence type="ECO:0000313" key="3">
    <source>
        <dbReference type="Proteomes" id="UP000317835"/>
    </source>
</evidence>